<sequence>MTQQQLVFDFLGKLNIQYVVVFHRAVFTVDEIDFKTPGSQVKNLLLKSGDRYYLLIMRDDRRANFKKIAHQLGEKRLSFATSEQLQSLMGVMPGSVTPFGLLNDVAHCVTVLIDAEIDRNAPIGFHPNVNTATVVLAYSDFVRVLKALKRDPKRLIVS</sequence>
<dbReference type="CDD" id="cd04335">
    <property type="entry name" value="PrdX_deacylase"/>
    <property type="match status" value="1"/>
</dbReference>
<dbReference type="Pfam" id="PF04073">
    <property type="entry name" value="tRNA_edit"/>
    <property type="match status" value="1"/>
</dbReference>
<dbReference type="SUPFAM" id="SSF55826">
    <property type="entry name" value="YbaK/ProRS associated domain"/>
    <property type="match status" value="1"/>
</dbReference>
<evidence type="ECO:0000256" key="2">
    <source>
        <dbReference type="ARBA" id="ARBA00022917"/>
    </source>
</evidence>
<dbReference type="AlphaFoldDB" id="A0A0R1HNB1"/>
<evidence type="ECO:0000256" key="1">
    <source>
        <dbReference type="ARBA" id="ARBA00010201"/>
    </source>
</evidence>
<dbReference type="PATRIC" id="fig|1302272.5.peg.1885"/>
<dbReference type="GO" id="GO:0002161">
    <property type="term" value="F:aminoacyl-tRNA deacylase activity"/>
    <property type="evidence" value="ECO:0007669"/>
    <property type="project" value="InterPro"/>
</dbReference>
<dbReference type="Gene3D" id="3.90.960.10">
    <property type="entry name" value="YbaK/aminoacyl-tRNA synthetase-associated domain"/>
    <property type="match status" value="1"/>
</dbReference>
<organism evidence="4 5">
    <name type="scientific">Secundilactobacillus kimchicus JCM 15530</name>
    <dbReference type="NCBI Taxonomy" id="1302272"/>
    <lineage>
        <taxon>Bacteria</taxon>
        <taxon>Bacillati</taxon>
        <taxon>Bacillota</taxon>
        <taxon>Bacilli</taxon>
        <taxon>Lactobacillales</taxon>
        <taxon>Lactobacillaceae</taxon>
        <taxon>Secundilactobacillus</taxon>
    </lineage>
</organism>
<keyword evidence="2" id="KW-0648">Protein biosynthesis</keyword>
<dbReference type="PANTHER" id="PTHR31423:SF3">
    <property type="entry name" value="PROLYL-TRNA SYNTHETASE ASSOCIATED DOMAIN-CONTAINING PROTEIN 1-RELATED"/>
    <property type="match status" value="1"/>
</dbReference>
<dbReference type="InterPro" id="IPR036754">
    <property type="entry name" value="YbaK/aa-tRNA-synt-asso_dom_sf"/>
</dbReference>
<dbReference type="InterPro" id="IPR040285">
    <property type="entry name" value="ProX/PRXD1"/>
</dbReference>
<evidence type="ECO:0000313" key="5">
    <source>
        <dbReference type="Proteomes" id="UP000050911"/>
    </source>
</evidence>
<protein>
    <recommendedName>
        <fullName evidence="3">YbaK/aminoacyl-tRNA synthetase-associated domain-containing protein</fullName>
    </recommendedName>
</protein>
<gene>
    <name evidence="4" type="ORF">FC96_GL001860</name>
</gene>
<comment type="caution">
    <text evidence="4">The sequence shown here is derived from an EMBL/GenBank/DDBJ whole genome shotgun (WGS) entry which is preliminary data.</text>
</comment>
<keyword evidence="5" id="KW-1185">Reference proteome</keyword>
<feature type="domain" description="YbaK/aminoacyl-tRNA synthetase-associated" evidence="3">
    <location>
        <begin position="37"/>
        <end position="143"/>
    </location>
</feature>
<dbReference type="STRING" id="1302272.FC96_GL001860"/>
<evidence type="ECO:0000259" key="3">
    <source>
        <dbReference type="Pfam" id="PF04073"/>
    </source>
</evidence>
<dbReference type="RefSeq" id="WP_056942481.1">
    <property type="nucleotide sequence ID" value="NZ_AZCX01000004.1"/>
</dbReference>
<dbReference type="GO" id="GO:0006412">
    <property type="term" value="P:translation"/>
    <property type="evidence" value="ECO:0007669"/>
    <property type="project" value="UniProtKB-KW"/>
</dbReference>
<proteinExistence type="inferred from homology"/>
<name>A0A0R1HNB1_9LACO</name>
<dbReference type="Proteomes" id="UP000050911">
    <property type="component" value="Unassembled WGS sequence"/>
</dbReference>
<evidence type="ECO:0000313" key="4">
    <source>
        <dbReference type="EMBL" id="KRK48128.1"/>
    </source>
</evidence>
<accession>A0A0R1HNB1</accession>
<dbReference type="PANTHER" id="PTHR31423">
    <property type="entry name" value="YBAK DOMAIN-CONTAINING PROTEIN"/>
    <property type="match status" value="1"/>
</dbReference>
<comment type="similarity">
    <text evidence="1">Belongs to the PRORSD1 family.</text>
</comment>
<dbReference type="EMBL" id="AZCX01000004">
    <property type="protein sequence ID" value="KRK48128.1"/>
    <property type="molecule type" value="Genomic_DNA"/>
</dbReference>
<dbReference type="InterPro" id="IPR007214">
    <property type="entry name" value="YbaK/aa-tRNA-synth-assoc-dom"/>
</dbReference>
<reference evidence="4 5" key="1">
    <citation type="journal article" date="2015" name="Genome Announc.">
        <title>Expanding the biotechnology potential of lactobacilli through comparative genomics of 213 strains and associated genera.</title>
        <authorList>
            <person name="Sun Z."/>
            <person name="Harris H.M."/>
            <person name="McCann A."/>
            <person name="Guo C."/>
            <person name="Argimon S."/>
            <person name="Zhang W."/>
            <person name="Yang X."/>
            <person name="Jeffery I.B."/>
            <person name="Cooney J.C."/>
            <person name="Kagawa T.F."/>
            <person name="Liu W."/>
            <person name="Song Y."/>
            <person name="Salvetti E."/>
            <person name="Wrobel A."/>
            <person name="Rasinkangas P."/>
            <person name="Parkhill J."/>
            <person name="Rea M.C."/>
            <person name="O'Sullivan O."/>
            <person name="Ritari J."/>
            <person name="Douillard F.P."/>
            <person name="Paul Ross R."/>
            <person name="Yang R."/>
            <person name="Briner A.E."/>
            <person name="Felis G.E."/>
            <person name="de Vos W.M."/>
            <person name="Barrangou R."/>
            <person name="Klaenhammer T.R."/>
            <person name="Caufield P.W."/>
            <person name="Cui Y."/>
            <person name="Zhang H."/>
            <person name="O'Toole P.W."/>
        </authorList>
    </citation>
    <scope>NUCLEOTIDE SEQUENCE [LARGE SCALE GENOMIC DNA]</scope>
    <source>
        <strain evidence="4 5">JCM 15530</strain>
    </source>
</reference>